<dbReference type="Proteomes" id="UP000271162">
    <property type="component" value="Unassembled WGS sequence"/>
</dbReference>
<protein>
    <submittedName>
        <fullName evidence="4">Secreted protein</fullName>
    </submittedName>
</protein>
<sequence length="69" mass="7588">MMRPPISLKLCLWGFSGVLNMMVNSVFRMAAEYGSSRTPESPLNKILIGIGDRNWTTQVVDMGGPRSAT</sequence>
<reference evidence="2 3" key="2">
    <citation type="submission" date="2018-11" db="EMBL/GenBank/DDBJ databases">
        <authorList>
            <consortium name="Pathogen Informatics"/>
        </authorList>
    </citation>
    <scope>NUCLEOTIDE SEQUENCE [LARGE SCALE GENOMIC DNA]</scope>
</reference>
<dbReference type="AlphaFoldDB" id="A0A0N4Y4P5"/>
<keyword evidence="3" id="KW-1185">Reference proteome</keyword>
<accession>A0A0N4Y4P5</accession>
<gene>
    <name evidence="2" type="ORF">NBR_LOCUS10889</name>
</gene>
<evidence type="ECO:0000313" key="4">
    <source>
        <dbReference type="WBParaSite" id="NBR_0001088801-mRNA-1"/>
    </source>
</evidence>
<feature type="signal peptide" evidence="1">
    <location>
        <begin position="1"/>
        <end position="20"/>
    </location>
</feature>
<evidence type="ECO:0000313" key="2">
    <source>
        <dbReference type="EMBL" id="VDL74478.1"/>
    </source>
</evidence>
<proteinExistence type="predicted"/>
<reference evidence="4" key="1">
    <citation type="submission" date="2017-02" db="UniProtKB">
        <authorList>
            <consortium name="WormBaseParasite"/>
        </authorList>
    </citation>
    <scope>IDENTIFICATION</scope>
</reference>
<keyword evidence="1" id="KW-0732">Signal</keyword>
<dbReference type="WBParaSite" id="NBR_0001088801-mRNA-1">
    <property type="protein sequence ID" value="NBR_0001088801-mRNA-1"/>
    <property type="gene ID" value="NBR_0001088801"/>
</dbReference>
<evidence type="ECO:0000256" key="1">
    <source>
        <dbReference type="SAM" id="SignalP"/>
    </source>
</evidence>
<organism evidence="4">
    <name type="scientific">Nippostrongylus brasiliensis</name>
    <name type="common">Rat hookworm</name>
    <dbReference type="NCBI Taxonomy" id="27835"/>
    <lineage>
        <taxon>Eukaryota</taxon>
        <taxon>Metazoa</taxon>
        <taxon>Ecdysozoa</taxon>
        <taxon>Nematoda</taxon>
        <taxon>Chromadorea</taxon>
        <taxon>Rhabditida</taxon>
        <taxon>Rhabditina</taxon>
        <taxon>Rhabditomorpha</taxon>
        <taxon>Strongyloidea</taxon>
        <taxon>Heligmosomidae</taxon>
        <taxon>Nippostrongylus</taxon>
    </lineage>
</organism>
<feature type="chain" id="PRO_5043125333" evidence="1">
    <location>
        <begin position="21"/>
        <end position="69"/>
    </location>
</feature>
<name>A0A0N4Y4P5_NIPBR</name>
<dbReference type="EMBL" id="UYSL01020408">
    <property type="protein sequence ID" value="VDL74478.1"/>
    <property type="molecule type" value="Genomic_DNA"/>
</dbReference>
<evidence type="ECO:0000313" key="3">
    <source>
        <dbReference type="Proteomes" id="UP000271162"/>
    </source>
</evidence>